<feature type="transmembrane region" description="Helical" evidence="13">
    <location>
        <begin position="109"/>
        <end position="126"/>
    </location>
</feature>
<feature type="transmembrane region" description="Helical" evidence="13">
    <location>
        <begin position="78"/>
        <end position="97"/>
    </location>
</feature>
<evidence type="ECO:0000256" key="7">
    <source>
        <dbReference type="ARBA" id="ARBA00022691"/>
    </source>
</evidence>
<evidence type="ECO:0000256" key="12">
    <source>
        <dbReference type="ARBA" id="ARBA00023656"/>
    </source>
</evidence>
<dbReference type="PANTHER" id="PTHR12714:SF9">
    <property type="entry name" value="PROTEIN-S-ISOPRENYLCYSTEINE O-METHYLTRANSFERASE"/>
    <property type="match status" value="1"/>
</dbReference>
<dbReference type="PaxDb" id="6239-F21F3.3"/>
<evidence type="ECO:0000313" key="16">
    <source>
        <dbReference type="WormBase" id="F21F3.3"/>
    </source>
</evidence>
<feature type="transmembrane region" description="Helical" evidence="13">
    <location>
        <begin position="228"/>
        <end position="251"/>
    </location>
</feature>
<dbReference type="Proteomes" id="UP000001940">
    <property type="component" value="Chromosome I"/>
</dbReference>
<keyword evidence="9 13" id="KW-1133">Transmembrane helix</keyword>
<keyword evidence="7 13" id="KW-0949">S-adenosyl-L-methionine</keyword>
<evidence type="ECO:0000313" key="15">
    <source>
        <dbReference type="Proteomes" id="UP000001940"/>
    </source>
</evidence>
<keyword evidence="8 13" id="KW-0812">Transmembrane</keyword>
<dbReference type="EC" id="2.1.1.100" evidence="4 13"/>
<dbReference type="PROSITE" id="PS51564">
    <property type="entry name" value="SAM_ICMT"/>
    <property type="match status" value="1"/>
</dbReference>
<dbReference type="KEGG" id="cel:CELE_F21F3.3"/>
<dbReference type="SMR" id="P91266"/>
<dbReference type="Pfam" id="PF04140">
    <property type="entry name" value="ICMT"/>
    <property type="match status" value="1"/>
</dbReference>
<evidence type="ECO:0007829" key="17">
    <source>
        <dbReference type="PeptideAtlas" id="P91266"/>
    </source>
</evidence>
<sequence>MAPNSTPPPTFFGRIVFHLTSDDVFRTAIFAFIASFTVIAAVASVTGSFLVGLLASVIVLLVAYAVGESCEFINNQILMPAAFLGCAVAVNLVYTVAHEGELWEYFSRYFLFLSVFHFSEFVFTALTNRRTLGPDSFLLKHSFGYWLAASIGWIEFLIEANFYPEIKMYSVLWIGTFGCIIGEIVRKVGMVHAGLAFTHLMARTKRSGHTLINTGIYAYMRHPGYFGWFIWAVSTQIVLCNPISFVIYTFVTWRFFANRIEIEEKDLISFFGDDYAEYQRKTWSGVPFARGYQKP</sequence>
<dbReference type="Bgee" id="WBGene00017673">
    <property type="expression patterns" value="Expressed in embryo and 2 other cell types or tissues"/>
</dbReference>
<comment type="similarity">
    <text evidence="3 13">Belongs to the class VI-like SAM-binding methyltransferase superfamily. Isoprenylcysteine carboxyl methyltransferase family.</text>
</comment>
<dbReference type="PIR" id="T25721">
    <property type="entry name" value="T25721"/>
</dbReference>
<dbReference type="GO" id="GO:0032259">
    <property type="term" value="P:methylation"/>
    <property type="evidence" value="ECO:0007669"/>
    <property type="project" value="UniProtKB-KW"/>
</dbReference>
<evidence type="ECO:0000256" key="9">
    <source>
        <dbReference type="ARBA" id="ARBA00022989"/>
    </source>
</evidence>
<accession>P91266</accession>
<dbReference type="PeptideAtlas" id="P91266"/>
<evidence type="ECO:0000256" key="1">
    <source>
        <dbReference type="ARBA" id="ARBA00001450"/>
    </source>
</evidence>
<evidence type="ECO:0000256" key="3">
    <source>
        <dbReference type="ARBA" id="ARBA00009140"/>
    </source>
</evidence>
<name>P91266_CAEEL</name>
<dbReference type="GeneID" id="172106"/>
<evidence type="ECO:0000256" key="10">
    <source>
        <dbReference type="ARBA" id="ARBA00023136"/>
    </source>
</evidence>
<dbReference type="PANTHER" id="PTHR12714">
    <property type="entry name" value="PROTEIN-S ISOPRENYLCYSTEINE O-METHYLTRANSFERASE"/>
    <property type="match status" value="1"/>
</dbReference>
<dbReference type="GO" id="GO:0005783">
    <property type="term" value="C:endoplasmic reticulum"/>
    <property type="evidence" value="ECO:0000318"/>
    <property type="project" value="GO_Central"/>
</dbReference>
<dbReference type="OrthoDB" id="422086at2759"/>
<evidence type="ECO:0000256" key="13">
    <source>
        <dbReference type="RuleBase" id="RU362022"/>
    </source>
</evidence>
<proteinExistence type="evidence at protein level"/>
<dbReference type="UCSC" id="F21F3.3">
    <property type="organism name" value="c. elegans"/>
</dbReference>
<comment type="function">
    <text evidence="11">Catalyzes the post-translational methylation of isoprenylated C-terminal cysteine residues.</text>
</comment>
<keyword evidence="15" id="KW-1185">Reference proteome</keyword>
<feature type="transmembrane region" description="Helical" evidence="13">
    <location>
        <begin position="24"/>
        <end position="43"/>
    </location>
</feature>
<evidence type="ECO:0000256" key="5">
    <source>
        <dbReference type="ARBA" id="ARBA00022603"/>
    </source>
</evidence>
<organism evidence="14 15">
    <name type="scientific">Caenorhabditis elegans</name>
    <dbReference type="NCBI Taxonomy" id="6239"/>
    <lineage>
        <taxon>Eukaryota</taxon>
        <taxon>Metazoa</taxon>
        <taxon>Ecdysozoa</taxon>
        <taxon>Nematoda</taxon>
        <taxon>Chromadorea</taxon>
        <taxon>Rhabditida</taxon>
        <taxon>Rhabditina</taxon>
        <taxon>Rhabditomorpha</taxon>
        <taxon>Rhabditoidea</taxon>
        <taxon>Rhabditidae</taxon>
        <taxon>Peloderinae</taxon>
        <taxon>Caenorhabditis</taxon>
    </lineage>
</organism>
<dbReference type="AGR" id="WB:WBGene00017673"/>
<keyword evidence="10 13" id="KW-0472">Membrane</keyword>
<evidence type="ECO:0000256" key="4">
    <source>
        <dbReference type="ARBA" id="ARBA00012151"/>
    </source>
</evidence>
<keyword evidence="6" id="KW-0808">Transferase</keyword>
<evidence type="ECO:0000256" key="6">
    <source>
        <dbReference type="ARBA" id="ARBA00022679"/>
    </source>
</evidence>
<gene>
    <name evidence="14 16" type="primary">icmt-1</name>
    <name evidence="14" type="ORF">CELE_F21F3.3</name>
    <name evidence="16" type="ORF">F21F3.3</name>
</gene>
<dbReference type="InParanoid" id="P91266"/>
<protein>
    <recommendedName>
        <fullName evidence="12 13">Protein-S-isoprenylcysteine O-methyltransferase</fullName>
        <ecNumber evidence="4 13">2.1.1.100</ecNumber>
    </recommendedName>
</protein>
<comment type="subcellular location">
    <subcellularLocation>
        <location evidence="13">Endoplasmic reticulum membrane</location>
        <topology evidence="13">Multi-pass membrane protein</topology>
    </subcellularLocation>
    <subcellularLocation>
        <location evidence="2">Membrane</location>
        <topology evidence="2">Multi-pass membrane protein</topology>
    </subcellularLocation>
</comment>
<dbReference type="InterPro" id="IPR025770">
    <property type="entry name" value="PPMT_MeTrfase"/>
</dbReference>
<dbReference type="PhylomeDB" id="P91266"/>
<dbReference type="OMA" id="GMVPQVW"/>
<keyword evidence="17" id="KW-1267">Proteomics identification</keyword>
<dbReference type="InterPro" id="IPR007269">
    <property type="entry name" value="ICMT_MeTrfase"/>
</dbReference>
<dbReference type="STRING" id="6239.F21F3.3.1"/>
<evidence type="ECO:0000256" key="8">
    <source>
        <dbReference type="ARBA" id="ARBA00022692"/>
    </source>
</evidence>
<feature type="transmembrane region" description="Helical" evidence="13">
    <location>
        <begin position="138"/>
        <end position="158"/>
    </location>
</feature>
<dbReference type="RefSeq" id="NP_491473.1">
    <property type="nucleotide sequence ID" value="NM_059072.4"/>
</dbReference>
<dbReference type="AlphaFoldDB" id="P91266"/>
<comment type="catalytic activity">
    <reaction evidence="1 13">
        <text>[protein]-C-terminal S-[(2E,6E)-farnesyl]-L-cysteine + S-adenosyl-L-methionine = [protein]-C-terminal S-[(2E,6E)-farnesyl]-L-cysteine methyl ester + S-adenosyl-L-homocysteine</text>
        <dbReference type="Rhea" id="RHEA:21672"/>
        <dbReference type="Rhea" id="RHEA-COMP:12125"/>
        <dbReference type="Rhea" id="RHEA-COMP:12126"/>
        <dbReference type="ChEBI" id="CHEBI:57856"/>
        <dbReference type="ChEBI" id="CHEBI:59789"/>
        <dbReference type="ChEBI" id="CHEBI:90510"/>
        <dbReference type="ChEBI" id="CHEBI:90511"/>
        <dbReference type="EC" id="2.1.1.100"/>
    </reaction>
</comment>
<dbReference type="eggNOG" id="KOG2628">
    <property type="taxonomic scope" value="Eukaryota"/>
</dbReference>
<evidence type="ECO:0000313" key="14">
    <source>
        <dbReference type="EMBL" id="CCD69818.1"/>
    </source>
</evidence>
<evidence type="ECO:0000256" key="11">
    <source>
        <dbReference type="ARBA" id="ARBA00023572"/>
    </source>
</evidence>
<dbReference type="Gene3D" id="1.20.120.1630">
    <property type="match status" value="1"/>
</dbReference>
<evidence type="ECO:0000256" key="2">
    <source>
        <dbReference type="ARBA" id="ARBA00004141"/>
    </source>
</evidence>
<dbReference type="CTD" id="172106"/>
<keyword evidence="13" id="KW-0256">Endoplasmic reticulum</keyword>
<keyword evidence="5 13" id="KW-0489">Methyltransferase</keyword>
<feature type="transmembrane region" description="Helical" evidence="13">
    <location>
        <begin position="49"/>
        <end position="66"/>
    </location>
</feature>
<dbReference type="HOGENOM" id="CLU_065200_0_1_1"/>
<dbReference type="FunCoup" id="P91266">
    <property type="interactions" value="1293"/>
</dbReference>
<reference evidence="14 15" key="1">
    <citation type="journal article" date="1998" name="Science">
        <title>Genome sequence of the nematode C. elegans: a platform for investigating biology.</title>
        <authorList>
            <consortium name="The C. elegans sequencing consortium"/>
            <person name="Sulson J.E."/>
            <person name="Waterston R."/>
        </authorList>
    </citation>
    <scope>NUCLEOTIDE SEQUENCE [LARGE SCALE GENOMIC DNA]</scope>
    <source>
        <strain evidence="14 15">Bristol N2</strain>
    </source>
</reference>
<dbReference type="GO" id="GO:0005789">
    <property type="term" value="C:endoplasmic reticulum membrane"/>
    <property type="evidence" value="ECO:0007669"/>
    <property type="project" value="UniProtKB-SubCell"/>
</dbReference>
<dbReference type="GO" id="GO:0004671">
    <property type="term" value="F:protein C-terminal S-isoprenylcysteine carboxyl O-methyltransferase activity"/>
    <property type="evidence" value="ECO:0000318"/>
    <property type="project" value="GO_Central"/>
</dbReference>
<dbReference type="WormBase" id="F21F3.3">
    <property type="protein sequence ID" value="CE09533"/>
    <property type="gene ID" value="WBGene00017673"/>
    <property type="gene designation" value="icmt-1"/>
</dbReference>
<dbReference type="EMBL" id="BX284601">
    <property type="protein sequence ID" value="CCD69818.1"/>
    <property type="molecule type" value="Genomic_DNA"/>
</dbReference>